<dbReference type="AlphaFoldDB" id="A0A834DCL1"/>
<feature type="compositionally biased region" description="Low complexity" evidence="1">
    <location>
        <begin position="42"/>
        <end position="54"/>
    </location>
</feature>
<feature type="region of interest" description="Disordered" evidence="1">
    <location>
        <begin position="42"/>
        <end position="70"/>
    </location>
</feature>
<dbReference type="PANTHER" id="PTHR16057">
    <property type="entry name" value="WINS1, 2 PROTEIN"/>
    <property type="match status" value="1"/>
</dbReference>
<evidence type="ECO:0000313" key="4">
    <source>
        <dbReference type="Proteomes" id="UP000664940"/>
    </source>
</evidence>
<dbReference type="PANTHER" id="PTHR16057:SF1">
    <property type="entry name" value="PROTEIN LINES HOMOLOG 1"/>
    <property type="match status" value="1"/>
</dbReference>
<reference evidence="3 4" key="1">
    <citation type="journal article" date="2020" name="Nature">
        <title>Six reference-quality genomes reveal evolution of bat adaptations.</title>
        <authorList>
            <person name="Jebb D."/>
            <person name="Huang Z."/>
            <person name="Pippel M."/>
            <person name="Hughes G.M."/>
            <person name="Lavrichenko K."/>
            <person name="Devanna P."/>
            <person name="Winkler S."/>
            <person name="Jermiin L.S."/>
            <person name="Skirmuntt E.C."/>
            <person name="Katzourakis A."/>
            <person name="Burkitt-Gray L."/>
            <person name="Ray D.A."/>
            <person name="Sullivan K.A.M."/>
            <person name="Roscito J.G."/>
            <person name="Kirilenko B.M."/>
            <person name="Davalos L.M."/>
            <person name="Corthals A.P."/>
            <person name="Power M.L."/>
            <person name="Jones G."/>
            <person name="Ransome R.D."/>
            <person name="Dechmann D.K.N."/>
            <person name="Locatelli A.G."/>
            <person name="Puechmaille S.J."/>
            <person name="Fedrigo O."/>
            <person name="Jarvis E.D."/>
            <person name="Hiller M."/>
            <person name="Vernes S.C."/>
            <person name="Myers E.W."/>
            <person name="Teeling E.C."/>
        </authorList>
    </citation>
    <scope>NUCLEOTIDE SEQUENCE [LARGE SCALE GENOMIC DNA]</scope>
    <source>
        <strain evidence="3">Bat1K_MPI-CBG_1</strain>
    </source>
</reference>
<evidence type="ECO:0000313" key="3">
    <source>
        <dbReference type="EMBL" id="KAF6078010.1"/>
    </source>
</evidence>
<name>A0A834DCL1_9CHIR</name>
<evidence type="ECO:0000256" key="1">
    <source>
        <dbReference type="SAM" id="MobiDB-lite"/>
    </source>
</evidence>
<dbReference type="EMBL" id="JABVXQ010000014">
    <property type="protein sequence ID" value="KAF6078010.1"/>
    <property type="molecule type" value="Genomic_DNA"/>
</dbReference>
<dbReference type="Pfam" id="PF14694">
    <property type="entry name" value="LINES_N"/>
    <property type="match status" value="1"/>
</dbReference>
<feature type="compositionally biased region" description="Polar residues" evidence="1">
    <location>
        <begin position="59"/>
        <end position="70"/>
    </location>
</feature>
<dbReference type="InterPro" id="IPR024875">
    <property type="entry name" value="Protein_Lines"/>
</dbReference>
<feature type="domain" description="Protein Lines N-terminal" evidence="2">
    <location>
        <begin position="122"/>
        <end position="339"/>
    </location>
</feature>
<dbReference type="Proteomes" id="UP000664940">
    <property type="component" value="Unassembled WGS sequence"/>
</dbReference>
<comment type="caution">
    <text evidence="3">The sequence shown here is derived from an EMBL/GenBank/DDBJ whole genome shotgun (WGS) entry which is preliminary data.</text>
</comment>
<protein>
    <submittedName>
        <fullName evidence="3">Lines-like protein 1</fullName>
    </submittedName>
</protein>
<organism evidence="3 4">
    <name type="scientific">Phyllostomus discolor</name>
    <name type="common">pale spear-nosed bat</name>
    <dbReference type="NCBI Taxonomy" id="89673"/>
    <lineage>
        <taxon>Eukaryota</taxon>
        <taxon>Metazoa</taxon>
        <taxon>Chordata</taxon>
        <taxon>Craniata</taxon>
        <taxon>Vertebrata</taxon>
        <taxon>Euteleostomi</taxon>
        <taxon>Mammalia</taxon>
        <taxon>Eutheria</taxon>
        <taxon>Laurasiatheria</taxon>
        <taxon>Chiroptera</taxon>
        <taxon>Yangochiroptera</taxon>
        <taxon>Phyllostomidae</taxon>
        <taxon>Phyllostominae</taxon>
        <taxon>Phyllostomus</taxon>
    </lineage>
</organism>
<sequence length="349" mass="38651">MEDFLEVLEQLYKKVLRGAALEHDTQGYVCYLNPAWPDQDGSPASSSACADSPGVRGECQQSPAALSPTSTAPVGLKIRAQETALLQLTVVQITLSNSWITFCQRNLCEYSENEEVVYCLYTLTAVIKEIFKDTRSQKTEILKQFLTPLDATFEVFYNSLFSQHLANLQDTSKIVNSLIYFLELLELLIASRIHLGLHFPCQRIFFLKPSCVLHVITWLIQAFVKRKFIIFIKKCLLRKVGEDLCRGPVAAFMPPDEHLDGDMLALADAVLQAVGSGLLKTLSVHGKPSCFGGGEVQPGCECLPGPDHVILRAASLLLIKSLDIKFQNCASAKEMKGNFPNSFSMQNNG</sequence>
<proteinExistence type="predicted"/>
<gene>
    <name evidence="3" type="ORF">HJG60_007665</name>
</gene>
<evidence type="ECO:0000259" key="2">
    <source>
        <dbReference type="Pfam" id="PF14694"/>
    </source>
</evidence>
<accession>A0A834DCL1</accession>
<dbReference type="InterPro" id="IPR032794">
    <property type="entry name" value="LINES_N"/>
</dbReference>